<dbReference type="RefSeq" id="WP_136483729.1">
    <property type="nucleotide sequence ID" value="NZ_CP076642.1"/>
</dbReference>
<evidence type="ECO:0000256" key="2">
    <source>
        <dbReference type="ARBA" id="ARBA00023015"/>
    </source>
</evidence>
<evidence type="ECO:0000313" key="7">
    <source>
        <dbReference type="Proteomes" id="UP000694232"/>
    </source>
</evidence>
<dbReference type="Pfam" id="PF03466">
    <property type="entry name" value="LysR_substrate"/>
    <property type="match status" value="1"/>
</dbReference>
<protein>
    <submittedName>
        <fullName evidence="6">LysR family transcriptional regulator</fullName>
    </submittedName>
</protein>
<dbReference type="InterPro" id="IPR036390">
    <property type="entry name" value="WH_DNA-bd_sf"/>
</dbReference>
<dbReference type="InterPro" id="IPR036388">
    <property type="entry name" value="WH-like_DNA-bd_sf"/>
</dbReference>
<organism evidence="6 7">
    <name type="scientific">Vibrio ostreae</name>
    <dbReference type="NCBI Taxonomy" id="2841925"/>
    <lineage>
        <taxon>Bacteria</taxon>
        <taxon>Pseudomonadati</taxon>
        <taxon>Pseudomonadota</taxon>
        <taxon>Gammaproteobacteria</taxon>
        <taxon>Vibrionales</taxon>
        <taxon>Vibrionaceae</taxon>
        <taxon>Vibrio</taxon>
    </lineage>
</organism>
<dbReference type="InterPro" id="IPR058163">
    <property type="entry name" value="LysR-type_TF_proteobact-type"/>
</dbReference>
<evidence type="ECO:0000259" key="5">
    <source>
        <dbReference type="PROSITE" id="PS50931"/>
    </source>
</evidence>
<evidence type="ECO:0000256" key="1">
    <source>
        <dbReference type="ARBA" id="ARBA00009437"/>
    </source>
</evidence>
<dbReference type="GO" id="GO:0043565">
    <property type="term" value="F:sequence-specific DNA binding"/>
    <property type="evidence" value="ECO:0007669"/>
    <property type="project" value="TreeGrafter"/>
</dbReference>
<dbReference type="Proteomes" id="UP000694232">
    <property type="component" value="Chromosome 2"/>
</dbReference>
<gene>
    <name evidence="6" type="ORF">KNV97_04065</name>
</gene>
<dbReference type="CDD" id="cd08422">
    <property type="entry name" value="PBP2_CrgA_like"/>
    <property type="match status" value="1"/>
</dbReference>
<dbReference type="Gene3D" id="1.10.10.10">
    <property type="entry name" value="Winged helix-like DNA-binding domain superfamily/Winged helix DNA-binding domain"/>
    <property type="match status" value="1"/>
</dbReference>
<name>A0A975YLN9_9VIBR</name>
<keyword evidence="2" id="KW-0805">Transcription regulation</keyword>
<comment type="similarity">
    <text evidence="1">Belongs to the LysR transcriptional regulatory family.</text>
</comment>
<dbReference type="Gene3D" id="3.40.190.290">
    <property type="match status" value="1"/>
</dbReference>
<keyword evidence="4" id="KW-0804">Transcription</keyword>
<proteinExistence type="inferred from homology"/>
<dbReference type="GO" id="GO:0006351">
    <property type="term" value="P:DNA-templated transcription"/>
    <property type="evidence" value="ECO:0007669"/>
    <property type="project" value="TreeGrafter"/>
</dbReference>
<dbReference type="PANTHER" id="PTHR30537:SF5">
    <property type="entry name" value="HTH-TYPE TRANSCRIPTIONAL ACTIVATOR TTDR-RELATED"/>
    <property type="match status" value="1"/>
</dbReference>
<dbReference type="PANTHER" id="PTHR30537">
    <property type="entry name" value="HTH-TYPE TRANSCRIPTIONAL REGULATOR"/>
    <property type="match status" value="1"/>
</dbReference>
<dbReference type="FunFam" id="1.10.10.10:FF:000001">
    <property type="entry name" value="LysR family transcriptional regulator"/>
    <property type="match status" value="1"/>
</dbReference>
<dbReference type="PROSITE" id="PS50931">
    <property type="entry name" value="HTH_LYSR"/>
    <property type="match status" value="1"/>
</dbReference>
<evidence type="ECO:0000256" key="4">
    <source>
        <dbReference type="ARBA" id="ARBA00023163"/>
    </source>
</evidence>
<dbReference type="SUPFAM" id="SSF46785">
    <property type="entry name" value="Winged helix' DNA-binding domain"/>
    <property type="match status" value="1"/>
</dbReference>
<evidence type="ECO:0000256" key="3">
    <source>
        <dbReference type="ARBA" id="ARBA00023125"/>
    </source>
</evidence>
<sequence>MDWLQSVTTYTRVVEEGSFNGAARKLNTTSSAVSKRIHWLEERIGVQLLKRTTRSVTQTEAGALFYQRAKSQLESWQSVVDETRSLNQSPAGLLKIGATLAVGSKFLMQYVDEFLHLYPDIRIQLTTTTPGQLPELHLDLFISREIEQLNSLSFKATALFEHHAGFYASPQYLQRNGMPTRLQDLNNHNVLCWGEQTRREMKTSNNQRITVSGNFATTNPEALFYAGKCGMGIVVSNHVMLKEELRQGALVRILPDITIDQATVYAYYPKLDYQHTRTQLFLNFLKQKLAQSQDKMLTFG</sequence>
<reference evidence="6" key="1">
    <citation type="submission" date="2021-06" db="EMBL/GenBank/DDBJ databases">
        <title>Vibrio nov. sp., novel gut bacterium isolated from Yellow Sea oyster.</title>
        <authorList>
            <person name="Muhammad N."/>
            <person name="Nguyen T.H."/>
            <person name="Lee Y.-J."/>
            <person name="Ko J."/>
            <person name="Kim S.-G."/>
        </authorList>
    </citation>
    <scope>NUCLEOTIDE SEQUENCE</scope>
    <source>
        <strain evidence="6">OG9-811</strain>
    </source>
</reference>
<dbReference type="EMBL" id="CP076642">
    <property type="protein sequence ID" value="QXO15600.1"/>
    <property type="molecule type" value="Genomic_DNA"/>
</dbReference>
<dbReference type="InterPro" id="IPR000847">
    <property type="entry name" value="LysR_HTH_N"/>
</dbReference>
<keyword evidence="7" id="KW-1185">Reference proteome</keyword>
<evidence type="ECO:0000313" key="6">
    <source>
        <dbReference type="EMBL" id="QXO15600.1"/>
    </source>
</evidence>
<dbReference type="SUPFAM" id="SSF53850">
    <property type="entry name" value="Periplasmic binding protein-like II"/>
    <property type="match status" value="1"/>
</dbReference>
<dbReference type="GO" id="GO:0003700">
    <property type="term" value="F:DNA-binding transcription factor activity"/>
    <property type="evidence" value="ECO:0007669"/>
    <property type="project" value="InterPro"/>
</dbReference>
<accession>A0A975YLN9</accession>
<dbReference type="InterPro" id="IPR005119">
    <property type="entry name" value="LysR_subst-bd"/>
</dbReference>
<feature type="domain" description="HTH lysR-type" evidence="5">
    <location>
        <begin position="1"/>
        <end position="59"/>
    </location>
</feature>
<dbReference type="AlphaFoldDB" id="A0A975YLN9"/>
<dbReference type="KEGG" id="vos:KNV97_04065"/>
<keyword evidence="3" id="KW-0238">DNA-binding</keyword>
<dbReference type="Pfam" id="PF00126">
    <property type="entry name" value="HTH_1"/>
    <property type="match status" value="1"/>
</dbReference>